<organism evidence="3 4">
    <name type="scientific">Colletotrichum godetiae</name>
    <dbReference type="NCBI Taxonomy" id="1209918"/>
    <lineage>
        <taxon>Eukaryota</taxon>
        <taxon>Fungi</taxon>
        <taxon>Dikarya</taxon>
        <taxon>Ascomycota</taxon>
        <taxon>Pezizomycotina</taxon>
        <taxon>Sordariomycetes</taxon>
        <taxon>Hypocreomycetidae</taxon>
        <taxon>Glomerellales</taxon>
        <taxon>Glomerellaceae</taxon>
        <taxon>Colletotrichum</taxon>
        <taxon>Colletotrichum acutatum species complex</taxon>
    </lineage>
</organism>
<comment type="caution">
    <text evidence="3">The sequence shown here is derived from an EMBL/GenBank/DDBJ whole genome shotgun (WGS) entry which is preliminary data.</text>
</comment>
<dbReference type="InterPro" id="IPR058525">
    <property type="entry name" value="DUF8212"/>
</dbReference>
<dbReference type="PANTHER" id="PTHR10622:SF10">
    <property type="entry name" value="HET DOMAIN-CONTAINING PROTEIN"/>
    <property type="match status" value="1"/>
</dbReference>
<dbReference type="EMBL" id="JAHMHR010000016">
    <property type="protein sequence ID" value="KAK1676716.1"/>
    <property type="molecule type" value="Genomic_DNA"/>
</dbReference>
<dbReference type="RefSeq" id="XP_060430719.1">
    <property type="nucleotide sequence ID" value="XM_060567698.1"/>
</dbReference>
<dbReference type="InterPro" id="IPR010730">
    <property type="entry name" value="HET"/>
</dbReference>
<dbReference type="AlphaFoldDB" id="A0AAJ0ETY8"/>
<sequence length="306" mass="35027">MRLLNVETRKLREFVISVPEYAILSHTWGDDEVTFQDLDCPDHTKKRGYTKIDGFCCLAAKNGFEWVWVDTCCIDKTSSAELSEAINSMYRWYKDSQICYAYLEDIQPDDDLNGFDRQFGNSRWFTRGWTLQELLAPPAVSFFNAAWKELGTRSSLAREIGSITSIPTDFLRDRHVHRAKVAERMSWAARRQTTRVEDRAYSLLGIFDVNMPLLYGEAEKAFERLQIEVMRQSSDDSILAWSLTHELQSLKSLDDPNISNASTIPALASSPGDFVGWVDTQTEGFYERTSSIMEMTNRGLRVALPV</sequence>
<gene>
    <name evidence="3" type="ORF">BDP55DRAFT_509440</name>
</gene>
<feature type="non-terminal residue" evidence="3">
    <location>
        <position position="306"/>
    </location>
</feature>
<reference evidence="3" key="1">
    <citation type="submission" date="2021-06" db="EMBL/GenBank/DDBJ databases">
        <title>Comparative genomics, transcriptomics and evolutionary studies reveal genomic signatures of adaptation to plant cell wall in hemibiotrophic fungi.</title>
        <authorList>
            <consortium name="DOE Joint Genome Institute"/>
            <person name="Baroncelli R."/>
            <person name="Diaz J.F."/>
            <person name="Benocci T."/>
            <person name="Peng M."/>
            <person name="Battaglia E."/>
            <person name="Haridas S."/>
            <person name="Andreopoulos W."/>
            <person name="Labutti K."/>
            <person name="Pangilinan J."/>
            <person name="Floch G.L."/>
            <person name="Makela M.R."/>
            <person name="Henrissat B."/>
            <person name="Grigoriev I.V."/>
            <person name="Crouch J.A."/>
            <person name="De Vries R.P."/>
            <person name="Sukno S.A."/>
            <person name="Thon M.R."/>
        </authorList>
    </citation>
    <scope>NUCLEOTIDE SEQUENCE</scope>
    <source>
        <strain evidence="3">CBS 193.32</strain>
    </source>
</reference>
<evidence type="ECO:0000259" key="2">
    <source>
        <dbReference type="Pfam" id="PF26640"/>
    </source>
</evidence>
<feature type="domain" description="Heterokaryon incompatibility" evidence="1">
    <location>
        <begin position="21"/>
        <end position="110"/>
    </location>
</feature>
<name>A0AAJ0ETY8_9PEZI</name>
<accession>A0AAJ0ETY8</accession>
<evidence type="ECO:0000259" key="1">
    <source>
        <dbReference type="Pfam" id="PF06985"/>
    </source>
</evidence>
<keyword evidence="4" id="KW-1185">Reference proteome</keyword>
<feature type="domain" description="DUF8212" evidence="2">
    <location>
        <begin position="220"/>
        <end position="256"/>
    </location>
</feature>
<evidence type="ECO:0000313" key="4">
    <source>
        <dbReference type="Proteomes" id="UP001224890"/>
    </source>
</evidence>
<protein>
    <submittedName>
        <fullName evidence="3">Heterokaryon incompatibility protein-domain-containing protein</fullName>
    </submittedName>
</protein>
<evidence type="ECO:0000313" key="3">
    <source>
        <dbReference type="EMBL" id="KAK1676716.1"/>
    </source>
</evidence>
<dbReference type="GeneID" id="85452224"/>
<dbReference type="PANTHER" id="PTHR10622">
    <property type="entry name" value="HET DOMAIN-CONTAINING PROTEIN"/>
    <property type="match status" value="1"/>
</dbReference>
<dbReference type="Proteomes" id="UP001224890">
    <property type="component" value="Unassembled WGS sequence"/>
</dbReference>
<proteinExistence type="predicted"/>
<dbReference type="Pfam" id="PF26640">
    <property type="entry name" value="DUF8212"/>
    <property type="match status" value="1"/>
</dbReference>
<dbReference type="Pfam" id="PF06985">
    <property type="entry name" value="HET"/>
    <property type="match status" value="1"/>
</dbReference>